<dbReference type="Gene3D" id="3.20.20.70">
    <property type="entry name" value="Aldolase class I"/>
    <property type="match status" value="1"/>
</dbReference>
<dbReference type="Proteomes" id="UP001058461">
    <property type="component" value="Chromosome"/>
</dbReference>
<dbReference type="RefSeq" id="WP_255852426.1">
    <property type="nucleotide sequence ID" value="NZ_CP073347.1"/>
</dbReference>
<name>A0ABY5HF03_9GAMM</name>
<evidence type="ECO:0000259" key="2">
    <source>
        <dbReference type="PROSITE" id="PS50968"/>
    </source>
</evidence>
<dbReference type="CDD" id="cd07937">
    <property type="entry name" value="DRE_TIM_PC_TC_5S"/>
    <property type="match status" value="1"/>
</dbReference>
<dbReference type="NCBIfam" id="NF006761">
    <property type="entry name" value="PRK09282.1"/>
    <property type="match status" value="1"/>
</dbReference>
<dbReference type="NCBIfam" id="TIGR01108">
    <property type="entry name" value="oadA"/>
    <property type="match status" value="1"/>
</dbReference>
<dbReference type="InterPro" id="IPR013785">
    <property type="entry name" value="Aldolase_TIM"/>
</dbReference>
<evidence type="ECO:0000256" key="1">
    <source>
        <dbReference type="ARBA" id="ARBA00023267"/>
    </source>
</evidence>
<keyword evidence="5" id="KW-1185">Reference proteome</keyword>
<dbReference type="InterPro" id="IPR000089">
    <property type="entry name" value="Biotin_lipoyl"/>
</dbReference>
<dbReference type="SUPFAM" id="SSF51569">
    <property type="entry name" value="Aldolase"/>
    <property type="match status" value="1"/>
</dbReference>
<dbReference type="Pfam" id="PF02436">
    <property type="entry name" value="PYC_OADA"/>
    <property type="match status" value="1"/>
</dbReference>
<dbReference type="PANTHER" id="PTHR43778:SF2">
    <property type="entry name" value="PYRUVATE CARBOXYLASE, MITOCHONDRIAL"/>
    <property type="match status" value="1"/>
</dbReference>
<dbReference type="Gene3D" id="2.40.50.100">
    <property type="match status" value="1"/>
</dbReference>
<dbReference type="InterPro" id="IPR005776">
    <property type="entry name" value="OadA"/>
</dbReference>
<sequence length="597" mass="65407">MSKVNVTDVILRDAHQSLIATRMRTEDMLPICDKLDQVGYWSLEVWGGATFDACVRFLKEDPWERLRQLRAALPNTRLQMLLRGQNLLGYRHYADDVVEAFVERAAANGIDVFRVFDALNDLRNLETAIKAVKKAGKHAQGTICYTTSPVHTTKLFVKQAKALQKMGADSIALKDMAGLLTPYATFELVKALRKAVKLPIFIHSHNTAGIAAQCQLKAIEAGAEHIDTALSAFAGGTSHPATESQVAALRDSPWDTGLDLELLQEISDYFRAVRKKYHQFESEFTREDVGVQINQVPGGMMSNLANQLKEQNALGRIKDVFAEIPRVREDLGFPPLVTPTSQIVGTQAVLNVLSGKRYNTITNEVKRYLAGGYGQPPAEVDKQLQKQAIGNGEVNEGRPADLLPPEMTRLEKEIGDLAKSPEDVLTFAMFQDIGRQFLTERRDGTLQPEVLQGIESTTRSVDEGVPTEFKIDLHGETYEIAVTGVGTLESGKRHIFMTMDGMPEEVVFEPLNLYVAGATSSRAKASSPGHVTTAMPGNIVDVLVAVGDTVSAGQAILVTEAMKMETEIQAPIAGHIKAVHVAKGDRITPGEVLIEIE</sequence>
<protein>
    <submittedName>
        <fullName evidence="4">Sodium-extruding oxaloacetate decarboxylase subunit alpha</fullName>
    </submittedName>
</protein>
<dbReference type="PROSITE" id="PS50991">
    <property type="entry name" value="PYR_CT"/>
    <property type="match status" value="1"/>
</dbReference>
<keyword evidence="1" id="KW-0092">Biotin</keyword>
<dbReference type="SUPFAM" id="SSF51230">
    <property type="entry name" value="Single hybrid motif"/>
    <property type="match status" value="1"/>
</dbReference>
<feature type="domain" description="Lipoyl-binding" evidence="2">
    <location>
        <begin position="522"/>
        <end position="597"/>
    </location>
</feature>
<dbReference type="Pfam" id="PF00682">
    <property type="entry name" value="HMGL-like"/>
    <property type="match status" value="1"/>
</dbReference>
<dbReference type="InterPro" id="IPR000891">
    <property type="entry name" value="PYR_CT"/>
</dbReference>
<dbReference type="CDD" id="cd06850">
    <property type="entry name" value="biotinyl_domain"/>
    <property type="match status" value="1"/>
</dbReference>
<dbReference type="PANTHER" id="PTHR43778">
    <property type="entry name" value="PYRUVATE CARBOXYLASE"/>
    <property type="match status" value="1"/>
</dbReference>
<organism evidence="4 5">
    <name type="scientific">Marinobacterium rhizophilum</name>
    <dbReference type="NCBI Taxonomy" id="420402"/>
    <lineage>
        <taxon>Bacteria</taxon>
        <taxon>Pseudomonadati</taxon>
        <taxon>Pseudomonadota</taxon>
        <taxon>Gammaproteobacteria</taxon>
        <taxon>Oceanospirillales</taxon>
        <taxon>Oceanospirillaceae</taxon>
        <taxon>Marinobacterium</taxon>
    </lineage>
</organism>
<feature type="domain" description="Pyruvate carboxyltransferase" evidence="3">
    <location>
        <begin position="4"/>
        <end position="264"/>
    </location>
</feature>
<evidence type="ECO:0000259" key="3">
    <source>
        <dbReference type="PROSITE" id="PS50991"/>
    </source>
</evidence>
<dbReference type="InterPro" id="IPR055268">
    <property type="entry name" value="PCB-like"/>
</dbReference>
<evidence type="ECO:0000313" key="4">
    <source>
        <dbReference type="EMBL" id="UTW10387.1"/>
    </source>
</evidence>
<evidence type="ECO:0000313" key="5">
    <source>
        <dbReference type="Proteomes" id="UP001058461"/>
    </source>
</evidence>
<dbReference type="Pfam" id="PF00364">
    <property type="entry name" value="Biotin_lipoyl"/>
    <property type="match status" value="1"/>
</dbReference>
<proteinExistence type="predicted"/>
<gene>
    <name evidence="4" type="primary">oadA</name>
    <name evidence="4" type="ORF">KDW95_13880</name>
</gene>
<dbReference type="PROSITE" id="PS50968">
    <property type="entry name" value="BIOTINYL_LIPOYL"/>
    <property type="match status" value="1"/>
</dbReference>
<accession>A0ABY5HF03</accession>
<dbReference type="InterPro" id="IPR011053">
    <property type="entry name" value="Single_hybrid_motif"/>
</dbReference>
<dbReference type="InterPro" id="IPR003379">
    <property type="entry name" value="Carboxylase_cons_dom"/>
</dbReference>
<dbReference type="SUPFAM" id="SSF89000">
    <property type="entry name" value="post-HMGL domain-like"/>
    <property type="match status" value="1"/>
</dbReference>
<dbReference type="EMBL" id="CP073347">
    <property type="protein sequence ID" value="UTW10387.1"/>
    <property type="molecule type" value="Genomic_DNA"/>
</dbReference>
<reference evidence="4" key="1">
    <citation type="submission" date="2021-04" db="EMBL/GenBank/DDBJ databases">
        <title>Oceanospirillales bacteria with DddD are important DMSP degraders in coastal seawater.</title>
        <authorList>
            <person name="Liu J."/>
        </authorList>
    </citation>
    <scope>NUCLEOTIDE SEQUENCE</scope>
    <source>
        <strain evidence="4">D13-1</strain>
    </source>
</reference>